<dbReference type="PANTHER" id="PTHR21310">
    <property type="entry name" value="AMINOGLYCOSIDE PHOSPHOTRANSFERASE-RELATED-RELATED"/>
    <property type="match status" value="1"/>
</dbReference>
<protein>
    <submittedName>
        <fullName evidence="2">Kinase-like protein</fullName>
    </submittedName>
</protein>
<dbReference type="Proteomes" id="UP000623467">
    <property type="component" value="Unassembled WGS sequence"/>
</dbReference>
<accession>A0A8H7DHH8</accession>
<dbReference type="OrthoDB" id="10003767at2759"/>
<dbReference type="EMBL" id="JACAZH010000003">
    <property type="protein sequence ID" value="KAF7373377.1"/>
    <property type="molecule type" value="Genomic_DNA"/>
</dbReference>
<name>A0A8H7DHH8_9AGAR</name>
<evidence type="ECO:0000313" key="3">
    <source>
        <dbReference type="Proteomes" id="UP000623467"/>
    </source>
</evidence>
<dbReference type="Pfam" id="PF01636">
    <property type="entry name" value="APH"/>
    <property type="match status" value="1"/>
</dbReference>
<evidence type="ECO:0000313" key="2">
    <source>
        <dbReference type="EMBL" id="KAF7373377.1"/>
    </source>
</evidence>
<keyword evidence="3" id="KW-1185">Reference proteome</keyword>
<gene>
    <name evidence="2" type="ORF">MSAN_00547300</name>
</gene>
<dbReference type="PANTHER" id="PTHR21310:SF13">
    <property type="entry name" value="AMINOGLYCOSIDE PHOSPHOTRANSFERASE DOMAIN-CONTAINING PROTEIN"/>
    <property type="match status" value="1"/>
</dbReference>
<comment type="caution">
    <text evidence="2">The sequence shown here is derived from an EMBL/GenBank/DDBJ whole genome shotgun (WGS) entry which is preliminary data.</text>
</comment>
<organism evidence="2 3">
    <name type="scientific">Mycena sanguinolenta</name>
    <dbReference type="NCBI Taxonomy" id="230812"/>
    <lineage>
        <taxon>Eukaryota</taxon>
        <taxon>Fungi</taxon>
        <taxon>Dikarya</taxon>
        <taxon>Basidiomycota</taxon>
        <taxon>Agaricomycotina</taxon>
        <taxon>Agaricomycetes</taxon>
        <taxon>Agaricomycetidae</taxon>
        <taxon>Agaricales</taxon>
        <taxon>Marasmiineae</taxon>
        <taxon>Mycenaceae</taxon>
        <taxon>Mycena</taxon>
    </lineage>
</organism>
<dbReference type="AlphaFoldDB" id="A0A8H7DHH8"/>
<evidence type="ECO:0000259" key="1">
    <source>
        <dbReference type="Pfam" id="PF01636"/>
    </source>
</evidence>
<dbReference type="GO" id="GO:0016301">
    <property type="term" value="F:kinase activity"/>
    <property type="evidence" value="ECO:0007669"/>
    <property type="project" value="UniProtKB-KW"/>
</dbReference>
<dbReference type="InterPro" id="IPR051678">
    <property type="entry name" value="AGP_Transferase"/>
</dbReference>
<proteinExistence type="predicted"/>
<feature type="domain" description="Aminoglycoside phosphotransferase" evidence="1">
    <location>
        <begin position="285"/>
        <end position="344"/>
    </location>
</feature>
<dbReference type="InterPro" id="IPR002575">
    <property type="entry name" value="Aminoglycoside_PTrfase"/>
</dbReference>
<dbReference type="SUPFAM" id="SSF56112">
    <property type="entry name" value="Protein kinase-like (PK-like)"/>
    <property type="match status" value="1"/>
</dbReference>
<reference evidence="2" key="1">
    <citation type="submission" date="2020-05" db="EMBL/GenBank/DDBJ databases">
        <title>Mycena genomes resolve the evolution of fungal bioluminescence.</title>
        <authorList>
            <person name="Tsai I.J."/>
        </authorList>
    </citation>
    <scope>NUCLEOTIDE SEQUENCE</scope>
    <source>
        <strain evidence="2">160909Yilan</strain>
    </source>
</reference>
<keyword evidence="2" id="KW-0808">Transferase</keyword>
<keyword evidence="2" id="KW-0418">Kinase</keyword>
<dbReference type="Gene3D" id="3.90.1200.10">
    <property type="match status" value="1"/>
</dbReference>
<dbReference type="InterPro" id="IPR011009">
    <property type="entry name" value="Kinase-like_dom_sf"/>
</dbReference>
<sequence length="411" mass="47261">MTRTFNEDTDQCSEFAYDSDEDVPPDSFSLTKLEEAAGRFIGEKCNLVKLAEGGYHKVYEVYSATAKKRPTSLLELLLLHSPKDKFMDLLFVLWKIATVQHIASHTKIPTTRVYDWNSDGGNPVGLEYMILEKVNGVSASDVWDTLPLKLKRVTVSEIADCLIQLFRLRFDTSGSLYNGPDGKQFVGPIVSIPFYRALDGVVRLPQPVHRDIAIYRGPFPNATAYLRSFLDTELRLIRDHRQHILEHELNGDEERLETGYSRPRPGRAAFLSLSGPGQPFALRMDFRLSNIMIDKETGHVTGIIDFEGTTVAPLWECAYLPRWLQDPEEWDGTYEGGSAEEREVLRDLFLRKIQELDQTEEWIRAMERRRPFREFTNMLNFHVGVWASQEEWVNERIEWSKNHPGIAYPST</sequence>